<evidence type="ECO:0000259" key="1">
    <source>
        <dbReference type="Pfam" id="PF13248"/>
    </source>
</evidence>
<name>A0AAW7TA17_BURVI</name>
<protein>
    <submittedName>
        <fullName evidence="2">Zinc ribbon domain-containing protein</fullName>
    </submittedName>
</protein>
<proteinExistence type="predicted"/>
<comment type="caution">
    <text evidence="2">The sequence shown here is derived from an EMBL/GenBank/DDBJ whole genome shotgun (WGS) entry which is preliminary data.</text>
</comment>
<dbReference type="Proteomes" id="UP001171620">
    <property type="component" value="Unassembled WGS sequence"/>
</dbReference>
<evidence type="ECO:0000313" key="3">
    <source>
        <dbReference type="Proteomes" id="UP001171620"/>
    </source>
</evidence>
<sequence>MKKCPHCAEFVKRDANVCRYCGRDV</sequence>
<reference evidence="2" key="1">
    <citation type="submission" date="2023-07" db="EMBL/GenBank/DDBJ databases">
        <title>A collection of bacterial strains from the Burkholderia cepacia Research Laboratory and Repository.</title>
        <authorList>
            <person name="Lipuma J."/>
            <person name="Spilker T."/>
            <person name="Caverly L."/>
        </authorList>
    </citation>
    <scope>NUCLEOTIDE SEQUENCE</scope>
    <source>
        <strain evidence="2">AU44268</strain>
    </source>
</reference>
<dbReference type="InterPro" id="IPR059113">
    <property type="entry name" value="Znf_ribbon"/>
</dbReference>
<feature type="domain" description="Putative zinc-ribbon" evidence="1">
    <location>
        <begin position="1"/>
        <end position="24"/>
    </location>
</feature>
<evidence type="ECO:0000313" key="2">
    <source>
        <dbReference type="EMBL" id="MDN7799641.1"/>
    </source>
</evidence>
<organism evidence="2 3">
    <name type="scientific">Burkholderia vietnamiensis</name>
    <dbReference type="NCBI Taxonomy" id="60552"/>
    <lineage>
        <taxon>Bacteria</taxon>
        <taxon>Pseudomonadati</taxon>
        <taxon>Pseudomonadota</taxon>
        <taxon>Betaproteobacteria</taxon>
        <taxon>Burkholderiales</taxon>
        <taxon>Burkholderiaceae</taxon>
        <taxon>Burkholderia</taxon>
        <taxon>Burkholderia cepacia complex</taxon>
    </lineage>
</organism>
<dbReference type="AlphaFoldDB" id="A0AAW7TA17"/>
<gene>
    <name evidence="2" type="ORF">QZM33_32430</name>
</gene>
<dbReference type="RefSeq" id="WP_226151965.1">
    <property type="nucleotide sequence ID" value="NZ_CAAAFK010000005.1"/>
</dbReference>
<dbReference type="EMBL" id="JAUJRV010000051">
    <property type="protein sequence ID" value="MDN7799641.1"/>
    <property type="molecule type" value="Genomic_DNA"/>
</dbReference>
<dbReference type="Pfam" id="PF13248">
    <property type="entry name" value="Zn_ribbon_3"/>
    <property type="match status" value="1"/>
</dbReference>
<accession>A0AAW7TA17</accession>